<accession>A0A451DH70</accession>
<dbReference type="InterPro" id="IPR006131">
    <property type="entry name" value="Asp_carbamoyltransf_Asp/Orn-bd"/>
</dbReference>
<dbReference type="Gene3D" id="3.40.50.1370">
    <property type="entry name" value="Aspartate/ornithine carbamoyltransferase"/>
    <property type="match status" value="2"/>
</dbReference>
<keyword evidence="3 6" id="KW-0808">Transferase</keyword>
<comment type="catalytic activity">
    <reaction evidence="4">
        <text>carbamoyl phosphate + L-ornithine = L-citrulline + phosphate + H(+)</text>
        <dbReference type="Rhea" id="RHEA:19513"/>
        <dbReference type="ChEBI" id="CHEBI:15378"/>
        <dbReference type="ChEBI" id="CHEBI:43474"/>
        <dbReference type="ChEBI" id="CHEBI:46911"/>
        <dbReference type="ChEBI" id="CHEBI:57743"/>
        <dbReference type="ChEBI" id="CHEBI:58228"/>
        <dbReference type="EC" id="2.1.3.3"/>
    </reaction>
</comment>
<organism evidence="9 10">
    <name type="scientific">Buchnera aphidicola</name>
    <name type="common">Cinara pseudotaxifoliae</name>
    <dbReference type="NCBI Taxonomy" id="655384"/>
    <lineage>
        <taxon>Bacteria</taxon>
        <taxon>Pseudomonadati</taxon>
        <taxon>Pseudomonadota</taxon>
        <taxon>Gammaproteobacteria</taxon>
        <taxon>Enterobacterales</taxon>
        <taxon>Erwiniaceae</taxon>
        <taxon>Buchnera</taxon>
    </lineage>
</organism>
<dbReference type="GO" id="GO:0016597">
    <property type="term" value="F:amino acid binding"/>
    <property type="evidence" value="ECO:0007669"/>
    <property type="project" value="InterPro"/>
</dbReference>
<evidence type="ECO:0000256" key="3">
    <source>
        <dbReference type="ARBA" id="ARBA00022679"/>
    </source>
</evidence>
<dbReference type="InterPro" id="IPR002292">
    <property type="entry name" value="Orn/put_carbamltrans"/>
</dbReference>
<name>A0A451DH70_9GAMM</name>
<evidence type="ECO:0000259" key="8">
    <source>
        <dbReference type="Pfam" id="PF02729"/>
    </source>
</evidence>
<dbReference type="InterPro" id="IPR006132">
    <property type="entry name" value="Asp/Orn_carbamoyltranf_P-bd"/>
</dbReference>
<evidence type="ECO:0000313" key="9">
    <source>
        <dbReference type="EMBL" id="VFP85974.1"/>
    </source>
</evidence>
<dbReference type="PRINTS" id="PR00100">
    <property type="entry name" value="AOTCASE"/>
</dbReference>
<dbReference type="NCBIfam" id="TIGR00658">
    <property type="entry name" value="orni_carb_tr"/>
    <property type="match status" value="1"/>
</dbReference>
<evidence type="ECO:0000313" key="10">
    <source>
        <dbReference type="Proteomes" id="UP000294449"/>
    </source>
</evidence>
<gene>
    <name evidence="9" type="primary">argI</name>
    <name evidence="9" type="ORF">BUCIPSTX3056_236</name>
</gene>
<dbReference type="AlphaFoldDB" id="A0A451DH70"/>
<dbReference type="GO" id="GO:0004585">
    <property type="term" value="F:ornithine carbamoyltransferase activity"/>
    <property type="evidence" value="ECO:0007669"/>
    <property type="project" value="UniProtKB-UniRule"/>
</dbReference>
<dbReference type="PROSITE" id="PS00097">
    <property type="entry name" value="CARBAMOYLTRANSFERASE"/>
    <property type="match status" value="1"/>
</dbReference>
<dbReference type="PANTHER" id="PTHR45753">
    <property type="entry name" value="ORNITHINE CARBAMOYLTRANSFERASE, MITOCHONDRIAL"/>
    <property type="match status" value="1"/>
</dbReference>
<dbReference type="SUPFAM" id="SSF53671">
    <property type="entry name" value="Aspartate/ornithine carbamoyltransferase"/>
    <property type="match status" value="1"/>
</dbReference>
<dbReference type="PRINTS" id="PR00102">
    <property type="entry name" value="OTCASE"/>
</dbReference>
<evidence type="ECO:0000256" key="2">
    <source>
        <dbReference type="ARBA" id="ARBA00013007"/>
    </source>
</evidence>
<sequence>MKTLYQKSFLKFSDFTYEEILYLIKLSKLVKRQKHNNTEQKHLKGKKIVLIFEKQSTRTRCAFEIAANDQGAYTTYIGPNDTHIGYKESIQDSAKILGQMYDGIQYRGYYDNILQNLKKYSNKPVWNGLTNTFHPTQILADLFTMIEACPNKKLQDIRCAYVGDAQNNIANTLLDAATFMKLKINIISPKIYQPKKIFLLKSNKKKINNTNISFTNDVKKGVENVDFIYTDVWVSMGENKDVWKKKINALYPYQVNQNMLDMTKNSNVKVLHCLPALHDKQSSLGLEIHNQFNINNGLEISNEVFNSPVNISFQQSENRLHTIKALLISCLSKKIFFKNKN</sequence>
<dbReference type="GO" id="GO:0019240">
    <property type="term" value="P:citrulline biosynthetic process"/>
    <property type="evidence" value="ECO:0007669"/>
    <property type="project" value="TreeGrafter"/>
</dbReference>
<dbReference type="PANTHER" id="PTHR45753:SF2">
    <property type="entry name" value="ORNITHINE CARBAMOYLTRANSFERASE"/>
    <property type="match status" value="1"/>
</dbReference>
<protein>
    <recommendedName>
        <fullName evidence="2 5">Ornithine carbamoyltransferase</fullName>
        <ecNumber evidence="2 5">2.1.3.3</ecNumber>
    </recommendedName>
</protein>
<reference evidence="9 10" key="1">
    <citation type="submission" date="2019-02" db="EMBL/GenBank/DDBJ databases">
        <authorList>
            <person name="Manzano-Marin A."/>
            <person name="Manzano-Marin A."/>
        </authorList>
    </citation>
    <scope>NUCLEOTIDE SEQUENCE [LARGE SCALE GENOMIC DNA]</scope>
    <source>
        <strain evidence="9 10">BuCipseudotaxifoliae</strain>
    </source>
</reference>
<feature type="domain" description="Aspartate/ornithine carbamoyltransferase Asp/Orn-binding" evidence="7">
    <location>
        <begin position="155"/>
        <end position="329"/>
    </location>
</feature>
<evidence type="ECO:0000256" key="4">
    <source>
        <dbReference type="ARBA" id="ARBA00048772"/>
    </source>
</evidence>
<dbReference type="STRING" id="655384.GCA_900128595_00236"/>
<dbReference type="Pfam" id="PF00185">
    <property type="entry name" value="OTCace"/>
    <property type="match status" value="1"/>
</dbReference>
<dbReference type="Pfam" id="PF02729">
    <property type="entry name" value="OTCace_N"/>
    <property type="match status" value="1"/>
</dbReference>
<dbReference type="Proteomes" id="UP000294449">
    <property type="component" value="Chromosome"/>
</dbReference>
<dbReference type="InterPro" id="IPR036901">
    <property type="entry name" value="Asp/Orn_carbamoylTrfase_sf"/>
</dbReference>
<evidence type="ECO:0000259" key="7">
    <source>
        <dbReference type="Pfam" id="PF00185"/>
    </source>
</evidence>
<evidence type="ECO:0000256" key="6">
    <source>
        <dbReference type="RuleBase" id="RU003634"/>
    </source>
</evidence>
<evidence type="ECO:0000256" key="1">
    <source>
        <dbReference type="ARBA" id="ARBA00007805"/>
    </source>
</evidence>
<evidence type="ECO:0000256" key="5">
    <source>
        <dbReference type="NCBIfam" id="TIGR00658"/>
    </source>
</evidence>
<dbReference type="GO" id="GO:0042450">
    <property type="term" value="P:L-arginine biosynthetic process via ornithine"/>
    <property type="evidence" value="ECO:0007669"/>
    <property type="project" value="UniProtKB-UniRule"/>
</dbReference>
<dbReference type="OrthoDB" id="9802587at2"/>
<dbReference type="InterPro" id="IPR006130">
    <property type="entry name" value="Asp/Orn_carbamoylTrfase"/>
</dbReference>
<feature type="domain" description="Aspartate/ornithine carbamoyltransferase carbamoyl-P binding" evidence="8">
    <location>
        <begin position="7"/>
        <end position="147"/>
    </location>
</feature>
<dbReference type="EMBL" id="LR217732">
    <property type="protein sequence ID" value="VFP85974.1"/>
    <property type="molecule type" value="Genomic_DNA"/>
</dbReference>
<dbReference type="RefSeq" id="WP_075474758.1">
    <property type="nucleotide sequence ID" value="NZ_LR217732.1"/>
</dbReference>
<dbReference type="EC" id="2.1.3.3" evidence="2 5"/>
<comment type="similarity">
    <text evidence="1">Belongs to the aspartate/ornithine carbamoyltransferase superfamily. OTCase family.</text>
</comment>
<proteinExistence type="inferred from homology"/>